<dbReference type="EMBL" id="CM000845">
    <property type="protein sequence ID" value="KRH24289.1"/>
    <property type="molecule type" value="Genomic_DNA"/>
</dbReference>
<feature type="domain" description="NFD4 C-terminal" evidence="7">
    <location>
        <begin position="319"/>
        <end position="531"/>
    </location>
</feature>
<dbReference type="Pfam" id="PF06813">
    <property type="entry name" value="Nodulin-like"/>
    <property type="match status" value="1"/>
</dbReference>
<feature type="transmembrane region" description="Helical" evidence="5">
    <location>
        <begin position="83"/>
        <end position="104"/>
    </location>
</feature>
<dbReference type="EnsemblPlants" id="KRH24290">
    <property type="protein sequence ID" value="KRH24290"/>
    <property type="gene ID" value="GLYMA_12G031300"/>
</dbReference>
<gene>
    <name evidence="9" type="primary">LOC100807372</name>
    <name evidence="8" type="ORF">GLYMA_12G031300</name>
</gene>
<dbReference type="KEGG" id="gmx:100807372"/>
<dbReference type="Proteomes" id="UP000008827">
    <property type="component" value="Chromosome 12"/>
</dbReference>
<feature type="domain" description="Nodulin-like" evidence="6">
    <location>
        <begin position="21"/>
        <end position="268"/>
    </location>
</feature>
<dbReference type="EnsemblPlants" id="KRH24289">
    <property type="protein sequence ID" value="KRH24289"/>
    <property type="gene ID" value="GLYMA_12G031300"/>
</dbReference>
<dbReference type="OMA" id="YILVYFE"/>
<dbReference type="InterPro" id="IPR036259">
    <property type="entry name" value="MFS_trans_sf"/>
</dbReference>
<dbReference type="CDD" id="cd17354">
    <property type="entry name" value="MFS_Mch1p_like"/>
    <property type="match status" value="1"/>
</dbReference>
<evidence type="ECO:0000259" key="6">
    <source>
        <dbReference type="Pfam" id="PF06813"/>
    </source>
</evidence>
<evidence type="ECO:0000313" key="8">
    <source>
        <dbReference type="EMBL" id="KRH24289.1"/>
    </source>
</evidence>
<feature type="transmembrane region" description="Helical" evidence="5">
    <location>
        <begin position="116"/>
        <end position="142"/>
    </location>
</feature>
<feature type="transmembrane region" description="Helical" evidence="5">
    <location>
        <begin position="332"/>
        <end position="350"/>
    </location>
</feature>
<reference evidence="8" key="3">
    <citation type="submission" date="2018-07" db="EMBL/GenBank/DDBJ databases">
        <title>WGS assembly of Glycine max.</title>
        <authorList>
            <person name="Schmutz J."/>
            <person name="Cannon S."/>
            <person name="Schlueter J."/>
            <person name="Ma J."/>
            <person name="Mitros T."/>
            <person name="Nelson W."/>
            <person name="Hyten D."/>
            <person name="Song Q."/>
            <person name="Thelen J."/>
            <person name="Cheng J."/>
            <person name="Xu D."/>
            <person name="Hellsten U."/>
            <person name="May G."/>
            <person name="Yu Y."/>
            <person name="Sakurai T."/>
            <person name="Umezawa T."/>
            <person name="Bhattacharyya M."/>
            <person name="Sandhu D."/>
            <person name="Valliyodan B."/>
            <person name="Lindquist E."/>
            <person name="Peto M."/>
            <person name="Grant D."/>
            <person name="Shu S."/>
            <person name="Goodstein D."/>
            <person name="Barry K."/>
            <person name="Futrell-Griggs M."/>
            <person name="Abernathy B."/>
            <person name="Du J."/>
            <person name="Tian Z."/>
            <person name="Zhu L."/>
            <person name="Gill N."/>
            <person name="Joshi T."/>
            <person name="Libault M."/>
            <person name="Sethuraman A."/>
            <person name="Zhang X."/>
            <person name="Shinozaki K."/>
            <person name="Nguyen H."/>
            <person name="Wing R."/>
            <person name="Cregan P."/>
            <person name="Specht J."/>
            <person name="Grimwood J."/>
            <person name="Rokhsar D."/>
            <person name="Stacey G."/>
            <person name="Shoemaker R."/>
            <person name="Jackson S."/>
        </authorList>
    </citation>
    <scope>NUCLEOTIDE SEQUENCE</scope>
    <source>
        <tissue evidence="8">Callus</tissue>
    </source>
</reference>
<dbReference type="STRING" id="3847.I1LPR1"/>
<dbReference type="GO" id="GO:0016020">
    <property type="term" value="C:membrane"/>
    <property type="evidence" value="ECO:0000318"/>
    <property type="project" value="GO_Central"/>
</dbReference>
<evidence type="ECO:0000313" key="9">
    <source>
        <dbReference type="EnsemblPlants" id="KRH24289"/>
    </source>
</evidence>
<evidence type="ECO:0000256" key="5">
    <source>
        <dbReference type="SAM" id="Phobius"/>
    </source>
</evidence>
<organism evidence="9">
    <name type="scientific">Glycine max</name>
    <name type="common">Soybean</name>
    <name type="synonym">Glycine hispida</name>
    <dbReference type="NCBI Taxonomy" id="3847"/>
    <lineage>
        <taxon>Eukaryota</taxon>
        <taxon>Viridiplantae</taxon>
        <taxon>Streptophyta</taxon>
        <taxon>Embryophyta</taxon>
        <taxon>Tracheophyta</taxon>
        <taxon>Spermatophyta</taxon>
        <taxon>Magnoliopsida</taxon>
        <taxon>eudicotyledons</taxon>
        <taxon>Gunneridae</taxon>
        <taxon>Pentapetalae</taxon>
        <taxon>rosids</taxon>
        <taxon>fabids</taxon>
        <taxon>Fabales</taxon>
        <taxon>Fabaceae</taxon>
        <taxon>Papilionoideae</taxon>
        <taxon>50 kb inversion clade</taxon>
        <taxon>NPAAA clade</taxon>
        <taxon>indigoferoid/millettioid clade</taxon>
        <taxon>Phaseoleae</taxon>
        <taxon>Glycine</taxon>
        <taxon>Glycine subgen. Soja</taxon>
    </lineage>
</organism>
<dbReference type="GeneID" id="100807372"/>
<feature type="transmembrane region" description="Helical" evidence="5">
    <location>
        <begin position="425"/>
        <end position="445"/>
    </location>
</feature>
<evidence type="ECO:0000256" key="3">
    <source>
        <dbReference type="ARBA" id="ARBA00022989"/>
    </source>
</evidence>
<dbReference type="InterPro" id="IPR056555">
    <property type="entry name" value="NFD4_C"/>
</dbReference>
<sequence>MWIKAMGSTSSYVSSSSSSSKWLGFVAAVWIQCISGNNYTFSNYSDALKSLMHLTQLQLNNLSVAKDVGKAFGLLAGLASDRFPTWAILLIGSVEGLIGYGAQWLVVSQRIQPLPYWQLCVFLCMGGNSTTWMNTAVLVTCIRNFRSNRGPVSGILKGFVGLSTAIFTTLCSALFADDPGSFLIMLSVIPFAVCLTGVFFLRETPPDVSAGDDDGEEVKYFGFFNVVAVAVALFLLAYGFIPSPSMLVSRLFVAVLVVMLASPLGIPVYSYLKGRLGGGNDVERQRLKEPLLQIPEKENEGVVAEEEAEIVKRAPEVGEEHTIVEALRSVDFWILFVSFLCGVGTGLAVMNNMGQIGLALGYPDISLFLSLTSIFGFFGRIISGTVSEFTIKKAATPRPLWNAASQLLMAVGYILLAMAMPGSLYIGSILVGMCYGVRLAITVPTASELFGLKYYGLIYNILILNLPLGSFLFSGLLAGILYDMEATTTEGGGNTCVGGHCYRLVFIVMTGACIVGFFLDILLSIRTKNIYTKISTSKKPKKSLGTSNRQ</sequence>
<name>I1LPR1_SOYBN</name>
<dbReference type="ExpressionAtlas" id="I1LPR1">
    <property type="expression patterns" value="baseline and differential"/>
</dbReference>
<keyword evidence="4 5" id="KW-0472">Membrane</keyword>
<dbReference type="InterPro" id="IPR010658">
    <property type="entry name" value="Nodulin-like"/>
</dbReference>
<feature type="transmembrane region" description="Helical" evidence="5">
    <location>
        <begin position="356"/>
        <end position="379"/>
    </location>
</feature>
<dbReference type="PaxDb" id="3847-GLYMA12G03520.1"/>
<dbReference type="eggNOG" id="ENOG502QRX8">
    <property type="taxonomic scope" value="Eukaryota"/>
</dbReference>
<reference evidence="9" key="2">
    <citation type="submission" date="2018-02" db="UniProtKB">
        <authorList>
            <consortium name="EnsemblPlants"/>
        </authorList>
    </citation>
    <scope>IDENTIFICATION</scope>
    <source>
        <strain evidence="9">Williams 82</strain>
    </source>
</reference>
<evidence type="ECO:0000256" key="4">
    <source>
        <dbReference type="ARBA" id="ARBA00023136"/>
    </source>
</evidence>
<evidence type="ECO:0000259" key="7">
    <source>
        <dbReference type="Pfam" id="PF23262"/>
    </source>
</evidence>
<dbReference type="Pfam" id="PF23262">
    <property type="entry name" value="NFD4_C"/>
    <property type="match status" value="1"/>
</dbReference>
<dbReference type="HOGENOM" id="CLU_021715_1_0_1"/>
<dbReference type="Gene3D" id="1.20.1250.20">
    <property type="entry name" value="MFS general substrate transporter like domains"/>
    <property type="match status" value="2"/>
</dbReference>
<dbReference type="AlphaFoldDB" id="I1LPR1"/>
<evidence type="ECO:0000256" key="2">
    <source>
        <dbReference type="ARBA" id="ARBA00022692"/>
    </source>
</evidence>
<dbReference type="EMBL" id="CM000845">
    <property type="protein sequence ID" value="KRH24290.1"/>
    <property type="molecule type" value="Genomic_DNA"/>
</dbReference>
<dbReference type="Gramene" id="KRH24289">
    <property type="protein sequence ID" value="KRH24289"/>
    <property type="gene ID" value="GLYMA_12G031300"/>
</dbReference>
<dbReference type="PANTHER" id="PTHR21576:SF78">
    <property type="entry name" value="PROTEIN NUCLEAR FUSION DEFECTIVE 4-LIKE"/>
    <property type="match status" value="1"/>
</dbReference>
<dbReference type="PANTHER" id="PTHR21576">
    <property type="entry name" value="UNCHARACTERIZED NODULIN-LIKE PROTEIN"/>
    <property type="match status" value="1"/>
</dbReference>
<feature type="transmembrane region" description="Helical" evidence="5">
    <location>
        <begin position="182"/>
        <end position="201"/>
    </location>
</feature>
<dbReference type="OrthoDB" id="410267at2759"/>
<feature type="transmembrane region" description="Helical" evidence="5">
    <location>
        <begin position="457"/>
        <end position="482"/>
    </location>
</feature>
<evidence type="ECO:0000313" key="10">
    <source>
        <dbReference type="Proteomes" id="UP000008827"/>
    </source>
</evidence>
<dbReference type="SUPFAM" id="SSF103473">
    <property type="entry name" value="MFS general substrate transporter"/>
    <property type="match status" value="1"/>
</dbReference>
<feature type="transmembrane region" description="Helical" evidence="5">
    <location>
        <begin position="222"/>
        <end position="241"/>
    </location>
</feature>
<keyword evidence="2 5" id="KW-0812">Transmembrane</keyword>
<accession>I1LPR1</accession>
<keyword evidence="10" id="KW-1185">Reference proteome</keyword>
<dbReference type="RefSeq" id="XP_003540845.1">
    <property type="nucleotide sequence ID" value="XM_003540797.5"/>
</dbReference>
<comment type="subcellular location">
    <subcellularLocation>
        <location evidence="1">Membrane</location>
        <topology evidence="1">Multi-pass membrane protein</topology>
    </subcellularLocation>
</comment>
<feature type="transmembrane region" description="Helical" evidence="5">
    <location>
        <begin position="154"/>
        <end position="176"/>
    </location>
</feature>
<evidence type="ECO:0000256" key="1">
    <source>
        <dbReference type="ARBA" id="ARBA00004141"/>
    </source>
</evidence>
<proteinExistence type="predicted"/>
<protein>
    <submittedName>
        <fullName evidence="8 9">Uncharacterized protein</fullName>
    </submittedName>
</protein>
<keyword evidence="3 5" id="KW-1133">Transmembrane helix</keyword>
<dbReference type="Gramene" id="KRH24290">
    <property type="protein sequence ID" value="KRH24290"/>
    <property type="gene ID" value="GLYMA_12G031300"/>
</dbReference>
<feature type="transmembrane region" description="Helical" evidence="5">
    <location>
        <begin position="400"/>
        <end position="419"/>
    </location>
</feature>
<feature type="transmembrane region" description="Helical" evidence="5">
    <location>
        <begin position="502"/>
        <end position="523"/>
    </location>
</feature>
<reference evidence="8 9" key="1">
    <citation type="journal article" date="2010" name="Nature">
        <title>Genome sequence of the palaeopolyploid soybean.</title>
        <authorList>
            <person name="Schmutz J."/>
            <person name="Cannon S.B."/>
            <person name="Schlueter J."/>
            <person name="Ma J."/>
            <person name="Mitros T."/>
            <person name="Nelson W."/>
            <person name="Hyten D.L."/>
            <person name="Song Q."/>
            <person name="Thelen J.J."/>
            <person name="Cheng J."/>
            <person name="Xu D."/>
            <person name="Hellsten U."/>
            <person name="May G.D."/>
            <person name="Yu Y."/>
            <person name="Sakurai T."/>
            <person name="Umezawa T."/>
            <person name="Bhattacharyya M.K."/>
            <person name="Sandhu D."/>
            <person name="Valliyodan B."/>
            <person name="Lindquist E."/>
            <person name="Peto M."/>
            <person name="Grant D."/>
            <person name="Shu S."/>
            <person name="Goodstein D."/>
            <person name="Barry K."/>
            <person name="Futrell-Griggs M."/>
            <person name="Abernathy B."/>
            <person name="Du J."/>
            <person name="Tian Z."/>
            <person name="Zhu L."/>
            <person name="Gill N."/>
            <person name="Joshi T."/>
            <person name="Libault M."/>
            <person name="Sethuraman A."/>
            <person name="Zhang X.-C."/>
            <person name="Shinozaki K."/>
            <person name="Nguyen H.T."/>
            <person name="Wing R.A."/>
            <person name="Cregan P."/>
            <person name="Specht J."/>
            <person name="Grimwood J."/>
            <person name="Rokhsar D."/>
            <person name="Stacey G."/>
            <person name="Shoemaker R.C."/>
            <person name="Jackson S.A."/>
        </authorList>
    </citation>
    <scope>NUCLEOTIDE SEQUENCE [LARGE SCALE GENOMIC DNA]</scope>
    <source>
        <strain evidence="9">cv. Williams 82</strain>
        <tissue evidence="8">Callus</tissue>
    </source>
</reference>
<feature type="transmembrane region" description="Helical" evidence="5">
    <location>
        <begin position="247"/>
        <end position="266"/>
    </location>
</feature>